<evidence type="ECO:0000256" key="12">
    <source>
        <dbReference type="ARBA" id="ARBA00037975"/>
    </source>
</evidence>
<evidence type="ECO:0000256" key="13">
    <source>
        <dbReference type="SAM" id="Phobius"/>
    </source>
</evidence>
<protein>
    <submittedName>
        <fullName evidence="15">Cytochrome B561</fullName>
    </submittedName>
</protein>
<keyword evidence="4" id="KW-1003">Cell membrane</keyword>
<dbReference type="EMBL" id="BGOW01000037">
    <property type="protein sequence ID" value="GBL47271.1"/>
    <property type="molecule type" value="Genomic_DNA"/>
</dbReference>
<dbReference type="InterPro" id="IPR016174">
    <property type="entry name" value="Di-haem_cyt_TM"/>
</dbReference>
<dbReference type="GO" id="GO:0046872">
    <property type="term" value="F:metal ion binding"/>
    <property type="evidence" value="ECO:0007669"/>
    <property type="project" value="UniProtKB-KW"/>
</dbReference>
<keyword evidence="3" id="KW-0813">Transport</keyword>
<evidence type="ECO:0000259" key="14">
    <source>
        <dbReference type="Pfam" id="PF01292"/>
    </source>
</evidence>
<organism evidence="15 16">
    <name type="scientific">Sulfuriferula multivorans</name>
    <dbReference type="NCBI Taxonomy" id="1559896"/>
    <lineage>
        <taxon>Bacteria</taxon>
        <taxon>Pseudomonadati</taxon>
        <taxon>Pseudomonadota</taxon>
        <taxon>Betaproteobacteria</taxon>
        <taxon>Nitrosomonadales</taxon>
        <taxon>Sulfuricellaceae</taxon>
        <taxon>Sulfuriferula</taxon>
    </lineage>
</organism>
<sequence length="181" mass="20081">MSHPASYTRTAIALHWLVAIALVATFGVGLYMSGLALSPAKLKIYSWHKWAGVTIFTLVLFRLVWRVTHRPPAPPVGMPAWQQRAAELAHCLLYALMVAVPLSGWLMSSAKGFQTVYFGVLPLPDLLAKNKELGDALTLVHKWLNFTLAGLVVIHVGAALKHHFFDRDNVLARMLPLIRKP</sequence>
<evidence type="ECO:0000256" key="4">
    <source>
        <dbReference type="ARBA" id="ARBA00022475"/>
    </source>
</evidence>
<dbReference type="GO" id="GO:0009055">
    <property type="term" value="F:electron transfer activity"/>
    <property type="evidence" value="ECO:0007669"/>
    <property type="project" value="InterPro"/>
</dbReference>
<evidence type="ECO:0000256" key="2">
    <source>
        <dbReference type="ARBA" id="ARBA00004651"/>
    </source>
</evidence>
<evidence type="ECO:0000256" key="6">
    <source>
        <dbReference type="ARBA" id="ARBA00022692"/>
    </source>
</evidence>
<evidence type="ECO:0000256" key="5">
    <source>
        <dbReference type="ARBA" id="ARBA00022617"/>
    </source>
</evidence>
<evidence type="ECO:0000313" key="16">
    <source>
        <dbReference type="Proteomes" id="UP000286806"/>
    </source>
</evidence>
<keyword evidence="11 13" id="KW-0472">Membrane</keyword>
<feature type="transmembrane region" description="Helical" evidence="13">
    <location>
        <begin position="12"/>
        <end position="32"/>
    </location>
</feature>
<accession>A0A401JGZ0</accession>
<comment type="caution">
    <text evidence="15">The sequence shown here is derived from an EMBL/GenBank/DDBJ whole genome shotgun (WGS) entry which is preliminary data.</text>
</comment>
<keyword evidence="10" id="KW-0408">Iron</keyword>
<name>A0A401JGZ0_9PROT</name>
<dbReference type="Gene3D" id="1.20.950.20">
    <property type="entry name" value="Transmembrane di-heme cytochromes, Chain C"/>
    <property type="match status" value="1"/>
</dbReference>
<keyword evidence="9 13" id="KW-1133">Transmembrane helix</keyword>
<keyword evidence="7" id="KW-0479">Metal-binding</keyword>
<proteinExistence type="inferred from homology"/>
<comment type="cofactor">
    <cofactor evidence="1">
        <name>heme b</name>
        <dbReference type="ChEBI" id="CHEBI:60344"/>
    </cofactor>
</comment>
<dbReference type="RefSeq" id="WP_124706034.1">
    <property type="nucleotide sequence ID" value="NZ_BGOW01000037.1"/>
</dbReference>
<dbReference type="Proteomes" id="UP000286806">
    <property type="component" value="Unassembled WGS sequence"/>
</dbReference>
<dbReference type="PANTHER" id="PTHR30529">
    <property type="entry name" value="CYTOCHROME B561"/>
    <property type="match status" value="1"/>
</dbReference>
<evidence type="ECO:0000256" key="9">
    <source>
        <dbReference type="ARBA" id="ARBA00022989"/>
    </source>
</evidence>
<evidence type="ECO:0000256" key="10">
    <source>
        <dbReference type="ARBA" id="ARBA00023004"/>
    </source>
</evidence>
<feature type="transmembrane region" description="Helical" evidence="13">
    <location>
        <begin position="86"/>
        <end position="107"/>
    </location>
</feature>
<feature type="transmembrane region" description="Helical" evidence="13">
    <location>
        <begin position="143"/>
        <end position="160"/>
    </location>
</feature>
<evidence type="ECO:0000256" key="8">
    <source>
        <dbReference type="ARBA" id="ARBA00022982"/>
    </source>
</evidence>
<evidence type="ECO:0000313" key="15">
    <source>
        <dbReference type="EMBL" id="GBL47271.1"/>
    </source>
</evidence>
<keyword evidence="16" id="KW-1185">Reference proteome</keyword>
<keyword evidence="5" id="KW-0349">Heme</keyword>
<comment type="similarity">
    <text evidence="12">Belongs to the cytochrome b561 family.</text>
</comment>
<dbReference type="InterPro" id="IPR052168">
    <property type="entry name" value="Cytochrome_b561_oxidase"/>
</dbReference>
<reference evidence="15 16" key="1">
    <citation type="journal article" date="2019" name="Front. Microbiol.">
        <title>Genomes of Neutrophilic Sulfur-Oxidizing Chemolithoautotrophs Representing 9 Proteobacterial Species From 8 Genera.</title>
        <authorList>
            <person name="Watanabe T."/>
            <person name="Kojima H."/>
            <person name="Umezawa K."/>
            <person name="Hori C."/>
            <person name="Takasuka T.E."/>
            <person name="Kato Y."/>
            <person name="Fukui M."/>
        </authorList>
    </citation>
    <scope>NUCLEOTIDE SEQUENCE [LARGE SCALE GENOMIC DNA]</scope>
    <source>
        <strain evidence="15 16">TTN</strain>
    </source>
</reference>
<comment type="subcellular location">
    <subcellularLocation>
        <location evidence="2">Cell membrane</location>
        <topology evidence="2">Multi-pass membrane protein</topology>
    </subcellularLocation>
</comment>
<evidence type="ECO:0000256" key="7">
    <source>
        <dbReference type="ARBA" id="ARBA00022723"/>
    </source>
</evidence>
<gene>
    <name evidence="15" type="ORF">SFMTTN_3105</name>
</gene>
<dbReference type="AlphaFoldDB" id="A0A401JGZ0"/>
<evidence type="ECO:0000256" key="1">
    <source>
        <dbReference type="ARBA" id="ARBA00001970"/>
    </source>
</evidence>
<dbReference type="GO" id="GO:0005886">
    <property type="term" value="C:plasma membrane"/>
    <property type="evidence" value="ECO:0007669"/>
    <property type="project" value="UniProtKB-SubCell"/>
</dbReference>
<dbReference type="GO" id="GO:0020037">
    <property type="term" value="F:heme binding"/>
    <property type="evidence" value="ECO:0007669"/>
    <property type="project" value="TreeGrafter"/>
</dbReference>
<dbReference type="SUPFAM" id="SSF81342">
    <property type="entry name" value="Transmembrane di-heme cytochromes"/>
    <property type="match status" value="1"/>
</dbReference>
<feature type="domain" description="Cytochrome b561 bacterial/Ni-hydrogenase" evidence="14">
    <location>
        <begin position="7"/>
        <end position="176"/>
    </location>
</feature>
<dbReference type="OrthoDB" id="8723024at2"/>
<dbReference type="GO" id="GO:0022904">
    <property type="term" value="P:respiratory electron transport chain"/>
    <property type="evidence" value="ECO:0007669"/>
    <property type="project" value="InterPro"/>
</dbReference>
<keyword evidence="8" id="KW-0249">Electron transport</keyword>
<evidence type="ECO:0000256" key="11">
    <source>
        <dbReference type="ARBA" id="ARBA00023136"/>
    </source>
</evidence>
<feature type="transmembrane region" description="Helical" evidence="13">
    <location>
        <begin position="44"/>
        <end position="65"/>
    </location>
</feature>
<evidence type="ECO:0000256" key="3">
    <source>
        <dbReference type="ARBA" id="ARBA00022448"/>
    </source>
</evidence>
<dbReference type="Pfam" id="PF01292">
    <property type="entry name" value="Ni_hydr_CYTB"/>
    <property type="match status" value="1"/>
</dbReference>
<keyword evidence="6 13" id="KW-0812">Transmembrane</keyword>
<dbReference type="PANTHER" id="PTHR30529:SF1">
    <property type="entry name" value="CYTOCHROME B561 HOMOLOG 2"/>
    <property type="match status" value="1"/>
</dbReference>
<dbReference type="InterPro" id="IPR011577">
    <property type="entry name" value="Cyt_b561_bac/Ni-Hgenase"/>
</dbReference>